<dbReference type="PANTHER" id="PTHR13213">
    <property type="entry name" value="MYB-BINDING PROTEIN 1A FAMILY MEMBER"/>
    <property type="match status" value="1"/>
</dbReference>
<evidence type="ECO:0000313" key="5">
    <source>
        <dbReference type="Proteomes" id="UP000789831"/>
    </source>
</evidence>
<comment type="caution">
    <text evidence="4">The sequence shown here is derived from an EMBL/GenBank/DDBJ whole genome shotgun (WGS) entry which is preliminary data.</text>
</comment>
<dbReference type="GO" id="GO:0005730">
    <property type="term" value="C:nucleolus"/>
    <property type="evidence" value="ECO:0007669"/>
    <property type="project" value="InterPro"/>
</dbReference>
<keyword evidence="2" id="KW-0539">Nucleus</keyword>
<feature type="region of interest" description="Disordered" evidence="3">
    <location>
        <begin position="1061"/>
        <end position="1080"/>
    </location>
</feature>
<dbReference type="GO" id="GO:0000182">
    <property type="term" value="F:rDNA binding"/>
    <property type="evidence" value="ECO:0007669"/>
    <property type="project" value="TreeGrafter"/>
</dbReference>
<evidence type="ECO:0000256" key="3">
    <source>
        <dbReference type="SAM" id="MobiDB-lite"/>
    </source>
</evidence>
<evidence type="ECO:0000256" key="1">
    <source>
        <dbReference type="ARBA" id="ARBA00004123"/>
    </source>
</evidence>
<reference evidence="4" key="1">
    <citation type="submission" date="2021-06" db="EMBL/GenBank/DDBJ databases">
        <authorList>
            <person name="Kallberg Y."/>
            <person name="Tangrot J."/>
            <person name="Rosling A."/>
        </authorList>
    </citation>
    <scope>NUCLEOTIDE SEQUENCE</scope>
    <source>
        <strain evidence="4">MT106</strain>
    </source>
</reference>
<evidence type="ECO:0000313" key="4">
    <source>
        <dbReference type="EMBL" id="CAG8456897.1"/>
    </source>
</evidence>
<dbReference type="InterPro" id="IPR007015">
    <property type="entry name" value="DNA_pol_V/MYBBP1A"/>
</dbReference>
<sequence>MKATTAGEATTKTDTYEFFWSLASLDKTVRQKAARELTSHLYKLYHEYRENQKNVLLNLEEEARKNKRAGFIRVTEILEKYYGPDVVYSLIRLTRGLSSSRQAARHGFSLALTELLSCLESMSYKLIMPFIDEACPFLSNKEQENSDTLFGRVFGYTCIIQSGILWGDTSCEQDSCEVIDGLVTCSQRKSYIRETCYHLIISMLPKLNEQVYRISGLEYLIQKTFAHCKHGIRKPDDLNLALAIQDQFPDQTTTKMTKSKNTISKYWKSLVLHNNEKDKTCEKCKSNIWKTPNILSRDNITRIIEALEVKEDKNAQYQEGRLHSVWERILRIYFRENNANELSFEEFWKIVVDEGLFNNEATHKRRFWGFQLFEKSINVMPENQISLSTIQQYAIDHKSTTVTLILQLIGKNGSRIFDQLTNSKTVERMILYLDGDGALSFVKYLKRLFYFAENEEGLANSKGSEIDKLRTWTINQMYSVLKNHSIEHREDWVKFIFDHFLIHGFFVKKINNDNNYSKNNRKRKHSSSEKTLNKKKVKLEDGQHHYNIDNNDNDLDDNLIPEVSESIRELCRIRFFNALGELNTMKSFMAESTTNESMDNNNKKLIRKKLLGTTSTGQSWARYAVERVQNLQQSPKYNLAVSLSDEAKQAQRDAILVIEQIDAKSKNFTTEKTNNSNRNENNHDNAGSQYKAFELLYSHAFLMLYNEPKEATTFLQDLHECYKKVFKLTKKSTKEKITDDSESRPEPIEVIVDILLGFLGKPSAMLRRLAEQVFETFCDQMTETSLDLLLDVYDDVYSDDEQSKDQDEEMAEFDAKLVEIFKQKQLEKARKKDAKYQVIHFKNKVLDLLEIFIRKQPSNPLVFNLILPLLDVVLKTNSSSDQAANKANGLLILKEVHQLAKKAASNVILGVCDNVSGYLVKTLVRYYENNPSSKSSKNIRSSPRRYSGIVDIYRESLNDFMTRSKSRLNIEFFNELATRFPEISWLLINDLFEFTKHPEKVQNVFRLVQAYEMTSKFVKELIAKKSSDHDQILLDFIPKYEKSLLRTLDYILSSASVKDDAANDKDDKKDDENKCKSKPQRPKIKVEKLKELLKIIITIVKNIKKRVQTNSSIWKTESTDSLEQALVSIRDCSCYKSSRAVKDLVNQLLKSI</sequence>
<accession>A0A9N8VQ05</accession>
<dbReference type="Proteomes" id="UP000789831">
    <property type="component" value="Unassembled WGS sequence"/>
</dbReference>
<gene>
    <name evidence="4" type="ORF">AGERDE_LOCUS2046</name>
</gene>
<dbReference type="AlphaFoldDB" id="A0A9N8VQ05"/>
<dbReference type="EMBL" id="CAJVPL010000160">
    <property type="protein sequence ID" value="CAG8456897.1"/>
    <property type="molecule type" value="Genomic_DNA"/>
</dbReference>
<organism evidence="4 5">
    <name type="scientific">Ambispora gerdemannii</name>
    <dbReference type="NCBI Taxonomy" id="144530"/>
    <lineage>
        <taxon>Eukaryota</taxon>
        <taxon>Fungi</taxon>
        <taxon>Fungi incertae sedis</taxon>
        <taxon>Mucoromycota</taxon>
        <taxon>Glomeromycotina</taxon>
        <taxon>Glomeromycetes</taxon>
        <taxon>Archaeosporales</taxon>
        <taxon>Ambisporaceae</taxon>
        <taxon>Ambispora</taxon>
    </lineage>
</organism>
<evidence type="ECO:0000256" key="2">
    <source>
        <dbReference type="ARBA" id="ARBA00023242"/>
    </source>
</evidence>
<protein>
    <submittedName>
        <fullName evidence="4">4358_t:CDS:1</fullName>
    </submittedName>
</protein>
<dbReference type="PANTHER" id="PTHR13213:SF2">
    <property type="entry name" value="MYB-BINDING PROTEIN 1A"/>
    <property type="match status" value="1"/>
</dbReference>
<name>A0A9N8VQ05_9GLOM</name>
<dbReference type="GO" id="GO:0006355">
    <property type="term" value="P:regulation of DNA-templated transcription"/>
    <property type="evidence" value="ECO:0007669"/>
    <property type="project" value="InterPro"/>
</dbReference>
<feature type="compositionally biased region" description="Basic and acidic residues" evidence="3">
    <location>
        <begin position="1061"/>
        <end position="1075"/>
    </location>
</feature>
<comment type="subcellular location">
    <subcellularLocation>
        <location evidence="1">Nucleus</location>
    </subcellularLocation>
</comment>
<proteinExistence type="predicted"/>
<dbReference type="OrthoDB" id="342531at2759"/>
<keyword evidence="5" id="KW-1185">Reference proteome</keyword>
<dbReference type="Pfam" id="PF04931">
    <property type="entry name" value="DNA_pol_phi"/>
    <property type="match status" value="2"/>
</dbReference>